<dbReference type="EMBL" id="LN483070">
    <property type="protein sequence ID" value="CEA08280.1"/>
    <property type="molecule type" value="Genomic_DNA"/>
</dbReference>
<evidence type="ECO:0000256" key="1">
    <source>
        <dbReference type="SAM" id="Phobius"/>
    </source>
</evidence>
<accession>A0A078MPW7</accession>
<keyword evidence="1" id="KW-0812">Transmembrane</keyword>
<dbReference type="AlphaFoldDB" id="A0A078MPW7"/>
<proteinExistence type="predicted"/>
<feature type="transmembrane region" description="Helical" evidence="1">
    <location>
        <begin position="20"/>
        <end position="40"/>
    </location>
</feature>
<name>A0A078MPW7_9MICC</name>
<gene>
    <name evidence="2" type="ORF">BN1051_01620</name>
</gene>
<sequence length="54" mass="6003">MEARSYFQDPALAGHASDVLMWQALIHIAFILSAMALAWIDRISAASHLAHRRA</sequence>
<reference evidence="2" key="1">
    <citation type="submission" date="2014-07" db="EMBL/GenBank/DDBJ databases">
        <authorList>
            <person name="Urmite Genomes Urmite Genomes"/>
        </authorList>
    </citation>
    <scope>NUCLEOTIDE SEQUENCE</scope>
    <source>
        <strain evidence="2">11W110_air</strain>
    </source>
</reference>
<organism evidence="2">
    <name type="scientific">Arthrobacter saudimassiliensis</name>
    <dbReference type="NCBI Taxonomy" id="1461584"/>
    <lineage>
        <taxon>Bacteria</taxon>
        <taxon>Bacillati</taxon>
        <taxon>Actinomycetota</taxon>
        <taxon>Actinomycetes</taxon>
        <taxon>Micrococcales</taxon>
        <taxon>Micrococcaceae</taxon>
        <taxon>Arthrobacter</taxon>
    </lineage>
</organism>
<keyword evidence="1" id="KW-0472">Membrane</keyword>
<evidence type="ECO:0000313" key="2">
    <source>
        <dbReference type="EMBL" id="CEA08280.1"/>
    </source>
</evidence>
<keyword evidence="1" id="KW-1133">Transmembrane helix</keyword>
<protein>
    <submittedName>
        <fullName evidence="2">Uncharacterized protein</fullName>
    </submittedName>
</protein>